<protein>
    <submittedName>
        <fullName evidence="2">Uncharacterized protein</fullName>
    </submittedName>
</protein>
<dbReference type="AlphaFoldDB" id="A0A3S2UTC4"/>
<accession>A0A3S2UTC4</accession>
<keyword evidence="3" id="KW-1185">Reference proteome</keyword>
<evidence type="ECO:0000313" key="3">
    <source>
        <dbReference type="Proteomes" id="UP000282837"/>
    </source>
</evidence>
<dbReference type="EMBL" id="SACO01000008">
    <property type="protein sequence ID" value="RVU04417.1"/>
    <property type="molecule type" value="Genomic_DNA"/>
</dbReference>
<reference evidence="2 3" key="1">
    <citation type="submission" date="2019-01" db="EMBL/GenBank/DDBJ databases">
        <authorList>
            <person name="Chen W.-M."/>
        </authorList>
    </citation>
    <scope>NUCLEOTIDE SEQUENCE [LARGE SCALE GENOMIC DNA]</scope>
    <source>
        <strain evidence="2 3">FSY-9</strain>
    </source>
</reference>
<comment type="caution">
    <text evidence="2">The sequence shown here is derived from an EMBL/GenBank/DDBJ whole genome shotgun (WGS) entry which is preliminary data.</text>
</comment>
<evidence type="ECO:0000313" key="2">
    <source>
        <dbReference type="EMBL" id="RVU04417.1"/>
    </source>
</evidence>
<dbReference type="Proteomes" id="UP000282837">
    <property type="component" value="Unassembled WGS sequence"/>
</dbReference>
<gene>
    <name evidence="2" type="ORF">EOE18_11475</name>
</gene>
<feature type="signal peptide" evidence="1">
    <location>
        <begin position="1"/>
        <end position="22"/>
    </location>
</feature>
<organism evidence="2 3">
    <name type="scientific">Novosphingobium umbonatum</name>
    <dbReference type="NCBI Taxonomy" id="1908524"/>
    <lineage>
        <taxon>Bacteria</taxon>
        <taxon>Pseudomonadati</taxon>
        <taxon>Pseudomonadota</taxon>
        <taxon>Alphaproteobacteria</taxon>
        <taxon>Sphingomonadales</taxon>
        <taxon>Sphingomonadaceae</taxon>
        <taxon>Novosphingobium</taxon>
    </lineage>
</organism>
<feature type="chain" id="PRO_5018783031" evidence="1">
    <location>
        <begin position="23"/>
        <end position="86"/>
    </location>
</feature>
<evidence type="ECO:0000256" key="1">
    <source>
        <dbReference type="SAM" id="SignalP"/>
    </source>
</evidence>
<dbReference type="RefSeq" id="WP_127709624.1">
    <property type="nucleotide sequence ID" value="NZ_SACO01000008.1"/>
</dbReference>
<sequence>MSKTTLLSAIIALVAFAPASFANVAVAPANSATPVVSREAAQPRPAWCNQAGYQRRLQGGVLSDRQLSRCRVVSAPAQVAKDQPAP</sequence>
<keyword evidence="1" id="KW-0732">Signal</keyword>
<proteinExistence type="predicted"/>
<name>A0A3S2UTC4_9SPHN</name>